<dbReference type="NCBIfam" id="NF037995">
    <property type="entry name" value="TRAP_S1"/>
    <property type="match status" value="1"/>
</dbReference>
<dbReference type="RefSeq" id="WP_246909443.1">
    <property type="nucleotide sequence ID" value="NZ_JALJRB010000014.1"/>
</dbReference>
<keyword evidence="6" id="KW-1185">Reference proteome</keyword>
<gene>
    <name evidence="5" type="ORF">MRX98_13120</name>
</gene>
<dbReference type="CDD" id="cd13602">
    <property type="entry name" value="PBP2_TRAP_BpDctp6_7"/>
    <property type="match status" value="1"/>
</dbReference>
<evidence type="ECO:0000256" key="2">
    <source>
        <dbReference type="ARBA" id="ARBA00022448"/>
    </source>
</evidence>
<dbReference type="GO" id="GO:0055085">
    <property type="term" value="P:transmembrane transport"/>
    <property type="evidence" value="ECO:0007669"/>
    <property type="project" value="InterPro"/>
</dbReference>
<dbReference type="AlphaFoldDB" id="A0AA41R609"/>
<name>A0AA41R609_9BACT</name>
<organism evidence="5 6">
    <name type="scientific">Desulfatitalea alkaliphila</name>
    <dbReference type="NCBI Taxonomy" id="2929485"/>
    <lineage>
        <taxon>Bacteria</taxon>
        <taxon>Pseudomonadati</taxon>
        <taxon>Thermodesulfobacteriota</taxon>
        <taxon>Desulfobacteria</taxon>
        <taxon>Desulfobacterales</taxon>
        <taxon>Desulfosarcinaceae</taxon>
        <taxon>Desulfatitalea</taxon>
    </lineage>
</organism>
<accession>A0AA41R609</accession>
<dbReference type="EMBL" id="JALJRB010000014">
    <property type="protein sequence ID" value="MCJ8501521.1"/>
    <property type="molecule type" value="Genomic_DNA"/>
</dbReference>
<feature type="chain" id="PRO_5041229806" evidence="4">
    <location>
        <begin position="24"/>
        <end position="345"/>
    </location>
</feature>
<dbReference type="PANTHER" id="PTHR33376">
    <property type="match status" value="1"/>
</dbReference>
<dbReference type="PANTHER" id="PTHR33376:SF7">
    <property type="entry name" value="C4-DICARBOXYLATE-BINDING PROTEIN DCTB"/>
    <property type="match status" value="1"/>
</dbReference>
<keyword evidence="2" id="KW-0813">Transport</keyword>
<dbReference type="InterPro" id="IPR018389">
    <property type="entry name" value="DctP_fam"/>
</dbReference>
<evidence type="ECO:0000313" key="5">
    <source>
        <dbReference type="EMBL" id="MCJ8501521.1"/>
    </source>
</evidence>
<evidence type="ECO:0000256" key="4">
    <source>
        <dbReference type="SAM" id="SignalP"/>
    </source>
</evidence>
<evidence type="ECO:0000256" key="1">
    <source>
        <dbReference type="ARBA" id="ARBA00009023"/>
    </source>
</evidence>
<dbReference type="Gene3D" id="3.40.190.170">
    <property type="entry name" value="Bacterial extracellular solute-binding protein, family 7"/>
    <property type="match status" value="1"/>
</dbReference>
<dbReference type="Pfam" id="PF03480">
    <property type="entry name" value="DctP"/>
    <property type="match status" value="1"/>
</dbReference>
<dbReference type="Proteomes" id="UP001165427">
    <property type="component" value="Unassembled WGS sequence"/>
</dbReference>
<evidence type="ECO:0000256" key="3">
    <source>
        <dbReference type="ARBA" id="ARBA00022729"/>
    </source>
</evidence>
<keyword evidence="3 4" id="KW-0732">Signal</keyword>
<comment type="similarity">
    <text evidence="1">Belongs to the bacterial solute-binding protein 7 family.</text>
</comment>
<sequence>MKHKLMIAVVVAAMLVAGTVAVAAAQELRIVGSWNSLTLFKNFEQPFWSEVVPEEMGIKTSVTSLGQVNLRGAAVFRQMDMGVFDVVHTVIDYVVEDSPALAGLDLPALALDLELARKVVDAYIPVLDEYLAKDFGIKLLSVTPYPAQILFSRDRISSLSDLRGKKIRASGWTTAEFINAVGATGVTLSFSEVPQAMQRGVVDGAVTGSLSGYSAGWGEVSNYIYPLPIGGWDYVIGTISLKTWERFTPEQQTKLQQLIKDRLETPAWEVTARETVEGIECLGGGECPHGRPGNLEILALSEADKARSNQILLENVLPAWAGKVPPEVVQKWNATIGEVVGLQAK</sequence>
<dbReference type="InterPro" id="IPR038404">
    <property type="entry name" value="TRAP_DctP_sf"/>
</dbReference>
<comment type="caution">
    <text evidence="5">The sequence shown here is derived from an EMBL/GenBank/DDBJ whole genome shotgun (WGS) entry which is preliminary data.</text>
</comment>
<dbReference type="SUPFAM" id="SSF53850">
    <property type="entry name" value="Periplasmic binding protein-like II"/>
    <property type="match status" value="1"/>
</dbReference>
<reference evidence="5" key="1">
    <citation type="submission" date="2022-04" db="EMBL/GenBank/DDBJ databases">
        <title>Desulfatitalea alkaliphila sp. nov., a novel anaerobic sulfate-reducing bacterium isolated from terrestrial mud volcano, Taman Peninsula, Russia.</title>
        <authorList>
            <person name="Khomyakova M.A."/>
            <person name="Merkel A.Y."/>
            <person name="Slobodkin A.I."/>
        </authorList>
    </citation>
    <scope>NUCLEOTIDE SEQUENCE</scope>
    <source>
        <strain evidence="5">M08but</strain>
    </source>
</reference>
<evidence type="ECO:0000313" key="6">
    <source>
        <dbReference type="Proteomes" id="UP001165427"/>
    </source>
</evidence>
<proteinExistence type="inferred from homology"/>
<feature type="signal peptide" evidence="4">
    <location>
        <begin position="1"/>
        <end position="23"/>
    </location>
</feature>
<protein>
    <submittedName>
        <fullName evidence="5">TRAP transporter substrate-binding protein</fullName>
    </submittedName>
</protein>